<comment type="caution">
    <text evidence="1">The sequence shown here is derived from an EMBL/GenBank/DDBJ whole genome shotgun (WGS) entry which is preliminary data.</text>
</comment>
<name>A0A2H3L0P1_9CHLR</name>
<dbReference type="OrthoDB" id="9804482at2"/>
<organism evidence="1 2">
    <name type="scientific">Candidatus Chloroploca asiatica</name>
    <dbReference type="NCBI Taxonomy" id="1506545"/>
    <lineage>
        <taxon>Bacteria</taxon>
        <taxon>Bacillati</taxon>
        <taxon>Chloroflexota</taxon>
        <taxon>Chloroflexia</taxon>
        <taxon>Chloroflexales</taxon>
        <taxon>Chloroflexineae</taxon>
        <taxon>Oscillochloridaceae</taxon>
        <taxon>Candidatus Chloroploca</taxon>
    </lineage>
</organism>
<dbReference type="Proteomes" id="UP000220922">
    <property type="component" value="Unassembled WGS sequence"/>
</dbReference>
<accession>A0A2H3L0P1</accession>
<evidence type="ECO:0000313" key="2">
    <source>
        <dbReference type="Proteomes" id="UP000220922"/>
    </source>
</evidence>
<evidence type="ECO:0000313" key="1">
    <source>
        <dbReference type="EMBL" id="PDV96707.1"/>
    </source>
</evidence>
<proteinExistence type="predicted"/>
<dbReference type="AlphaFoldDB" id="A0A2H3L0P1"/>
<gene>
    <name evidence="1" type="ORF">A9Q02_05630</name>
</gene>
<protein>
    <submittedName>
        <fullName evidence="1">Uncharacterized protein</fullName>
    </submittedName>
</protein>
<reference evidence="1 2" key="1">
    <citation type="submission" date="2016-05" db="EMBL/GenBank/DDBJ databases">
        <authorList>
            <person name="Lavstsen T."/>
            <person name="Jespersen J.S."/>
        </authorList>
    </citation>
    <scope>NUCLEOTIDE SEQUENCE [LARGE SCALE GENOMIC DNA]</scope>
    <source>
        <strain evidence="1 2">B7-9</strain>
    </source>
</reference>
<dbReference type="RefSeq" id="WP_097655093.1">
    <property type="nucleotide sequence ID" value="NZ_LYXE01000182.1"/>
</dbReference>
<keyword evidence="2" id="KW-1185">Reference proteome</keyword>
<dbReference type="EMBL" id="LYXE01000182">
    <property type="protein sequence ID" value="PDV96707.1"/>
    <property type="molecule type" value="Genomic_DNA"/>
</dbReference>
<sequence length="69" mass="7825">MTSEQPHYHGHRQRLRKRFLRSGLSGFADYEMVELLLIGAVDAPVTIDEASTALDECQRLKQKELPTGL</sequence>